<accession>A0A853MFE7</accession>
<name>A0A853MFE7_9CYAN</name>
<dbReference type="AlphaFoldDB" id="A0A853MFE7"/>
<protein>
    <submittedName>
        <fullName evidence="1">Uncharacterized protein</fullName>
    </submittedName>
</protein>
<dbReference type="RefSeq" id="WP_006279119.1">
    <property type="nucleotide sequence ID" value="NZ_ACYA01000091.1"/>
</dbReference>
<dbReference type="Proteomes" id="UP000093903">
    <property type="component" value="Unassembled WGS sequence"/>
</dbReference>
<proteinExistence type="predicted"/>
<evidence type="ECO:0000313" key="2">
    <source>
        <dbReference type="Proteomes" id="UP000093903"/>
    </source>
</evidence>
<dbReference type="EMBL" id="LYXA01000001">
    <property type="protein sequence ID" value="OBU77613.1"/>
    <property type="molecule type" value="Genomic_DNA"/>
</dbReference>
<gene>
    <name evidence="1" type="ORF">A9P98_16005</name>
</gene>
<evidence type="ECO:0000313" key="1">
    <source>
        <dbReference type="EMBL" id="OBU77613.1"/>
    </source>
</evidence>
<organism evidence="1 2">
    <name type="scientific">Cylindrospermopsis raciborskii CS-505</name>
    <dbReference type="NCBI Taxonomy" id="533240"/>
    <lineage>
        <taxon>Bacteria</taxon>
        <taxon>Bacillati</taxon>
        <taxon>Cyanobacteriota</taxon>
        <taxon>Cyanophyceae</taxon>
        <taxon>Nostocales</taxon>
        <taxon>Aphanizomenonaceae</taxon>
        <taxon>Cylindrospermopsis</taxon>
    </lineage>
</organism>
<reference evidence="1 2" key="1">
    <citation type="submission" date="2016-05" db="EMBL/GenBank/DDBJ databases">
        <title>First complete genome of the cyanobacterium Cylindrospermopsis raciborskii CS505, containing a circular chromosome and a single extrachromosomal element.</title>
        <authorList>
            <person name="Fuentes J."/>
            <person name="Tamames J."/>
            <person name="Allen E."/>
            <person name="Plominski A."/>
            <person name="Vasquez M."/>
        </authorList>
    </citation>
    <scope>NUCLEOTIDE SEQUENCE [LARGE SCALE GENOMIC DNA]</scope>
    <source>
        <strain evidence="1 2">CS505</strain>
    </source>
</reference>
<sequence length="163" mass="18963">MPPNIPNSTIWQQAEILMQPAFIRIIDNIRKHLDISKWKGSYHDVLIWPAGTTDETKSIVIQLLEDSKNATAEDLLAIKQKLALLPIPHPGYHLRLQYQEQVVNMDLWDLCYQVCFVDYSPENVPVDIDTNLLDEFGEVDWQYLESKTKGLVQRIFDNLIDRE</sequence>
<comment type="caution">
    <text evidence="1">The sequence shown here is derived from an EMBL/GenBank/DDBJ whole genome shotgun (WGS) entry which is preliminary data.</text>
</comment>